<reference evidence="1 2" key="1">
    <citation type="submission" date="2023-08" db="EMBL/GenBank/DDBJ databases">
        <title>Draft genome sequence of Algoriphagus confluentis.</title>
        <authorList>
            <person name="Takatani N."/>
            <person name="Hosokawa M."/>
            <person name="Sawabe T."/>
        </authorList>
    </citation>
    <scope>NUCLEOTIDE SEQUENCE [LARGE SCALE GENOMIC DNA]</scope>
    <source>
        <strain evidence="1 2">NBRC 111222</strain>
    </source>
</reference>
<dbReference type="RefSeq" id="WP_338224431.1">
    <property type="nucleotide sequence ID" value="NZ_BTPD01000007.1"/>
</dbReference>
<proteinExistence type="predicted"/>
<name>A0ABQ6PR13_9BACT</name>
<evidence type="ECO:0008006" key="3">
    <source>
        <dbReference type="Google" id="ProtNLM"/>
    </source>
</evidence>
<evidence type="ECO:0000313" key="1">
    <source>
        <dbReference type="EMBL" id="GMQ29710.1"/>
    </source>
</evidence>
<sequence length="170" mass="19694">MNLNDKETQKAAYQLAGLIYGVSLDGVVNKNEYEALKNWCSTNEPLCENENFQSLYEKIRPIVEDGKVNNEELEEMKNILREFVGDVGSEKLEKPNLYFLSGIFQGILASGDVNTYEIYRLNQWMEKNTHLQNHSPFNELFPLVQSVLEDKKVDNEEAVRLKEFFLAHLE</sequence>
<dbReference type="EMBL" id="BTPD01000007">
    <property type="protein sequence ID" value="GMQ29710.1"/>
    <property type="molecule type" value="Genomic_DNA"/>
</dbReference>
<gene>
    <name evidence="1" type="ORF">Aconfl_23530</name>
</gene>
<protein>
    <recommendedName>
        <fullName evidence="3">TerB family tellurite resistance protein</fullName>
    </recommendedName>
</protein>
<comment type="caution">
    <text evidence="1">The sequence shown here is derived from an EMBL/GenBank/DDBJ whole genome shotgun (WGS) entry which is preliminary data.</text>
</comment>
<keyword evidence="2" id="KW-1185">Reference proteome</keyword>
<accession>A0ABQ6PR13</accession>
<dbReference type="Proteomes" id="UP001338309">
    <property type="component" value="Unassembled WGS sequence"/>
</dbReference>
<organism evidence="1 2">
    <name type="scientific">Algoriphagus confluentis</name>
    <dbReference type="NCBI Taxonomy" id="1697556"/>
    <lineage>
        <taxon>Bacteria</taxon>
        <taxon>Pseudomonadati</taxon>
        <taxon>Bacteroidota</taxon>
        <taxon>Cytophagia</taxon>
        <taxon>Cytophagales</taxon>
        <taxon>Cyclobacteriaceae</taxon>
        <taxon>Algoriphagus</taxon>
    </lineage>
</organism>
<evidence type="ECO:0000313" key="2">
    <source>
        <dbReference type="Proteomes" id="UP001338309"/>
    </source>
</evidence>